<dbReference type="Proteomes" id="UP000198372">
    <property type="component" value="Unassembled WGS sequence"/>
</dbReference>
<organism evidence="1 2">
    <name type="scientific">Microbotryum intermedium</name>
    <dbReference type="NCBI Taxonomy" id="269621"/>
    <lineage>
        <taxon>Eukaryota</taxon>
        <taxon>Fungi</taxon>
        <taxon>Dikarya</taxon>
        <taxon>Basidiomycota</taxon>
        <taxon>Pucciniomycotina</taxon>
        <taxon>Microbotryomycetes</taxon>
        <taxon>Microbotryales</taxon>
        <taxon>Microbotryaceae</taxon>
        <taxon>Microbotryum</taxon>
    </lineage>
</organism>
<keyword evidence="2" id="KW-1185">Reference proteome</keyword>
<name>A0A238F575_9BASI</name>
<protein>
    <submittedName>
        <fullName evidence="1">BQ2448_5767 protein</fullName>
    </submittedName>
</protein>
<accession>A0A238F575</accession>
<proteinExistence type="predicted"/>
<evidence type="ECO:0000313" key="2">
    <source>
        <dbReference type="Proteomes" id="UP000198372"/>
    </source>
</evidence>
<dbReference type="AlphaFoldDB" id="A0A238F575"/>
<reference evidence="2" key="1">
    <citation type="submission" date="2016-09" db="EMBL/GenBank/DDBJ databases">
        <authorList>
            <person name="Jeantristanb JTB J.-T."/>
            <person name="Ricardo R."/>
        </authorList>
    </citation>
    <scope>NUCLEOTIDE SEQUENCE [LARGE SCALE GENOMIC DNA]</scope>
</reference>
<sequence>MAMVFMHYPCTIDAEGAFENMLGTVSSTTMVRKLELKLHFYDEDNFFACEDGITDWVMRGVLPQLSILNMEVIATAPALGDDGRMLGLRWDMLGHACQRRRIAFWD</sequence>
<evidence type="ECO:0000313" key="1">
    <source>
        <dbReference type="EMBL" id="SCV67121.1"/>
    </source>
</evidence>
<dbReference type="EMBL" id="FMSP01000001">
    <property type="protein sequence ID" value="SCV67121.1"/>
    <property type="molecule type" value="Genomic_DNA"/>
</dbReference>
<gene>
    <name evidence="1" type="ORF">BQ2448_5767</name>
</gene>